<comment type="similarity">
    <text evidence="2 7">Belongs to the DMRL synthase family.</text>
</comment>
<organism evidence="8 9">
    <name type="scientific">Siculibacillus lacustris</name>
    <dbReference type="NCBI Taxonomy" id="1549641"/>
    <lineage>
        <taxon>Bacteria</taxon>
        <taxon>Pseudomonadati</taxon>
        <taxon>Pseudomonadota</taxon>
        <taxon>Alphaproteobacteria</taxon>
        <taxon>Hyphomicrobiales</taxon>
        <taxon>Ancalomicrobiaceae</taxon>
        <taxon>Siculibacillus</taxon>
    </lineage>
</organism>
<dbReference type="EMBL" id="SJFN01000006">
    <property type="protein sequence ID" value="TBW39721.1"/>
    <property type="molecule type" value="Genomic_DNA"/>
</dbReference>
<dbReference type="Pfam" id="PF00885">
    <property type="entry name" value="DMRL_synthase"/>
    <property type="match status" value="1"/>
</dbReference>
<dbReference type="InterPro" id="IPR036467">
    <property type="entry name" value="LS/RS_sf"/>
</dbReference>
<dbReference type="AlphaFoldDB" id="A0A4V2KU23"/>
<evidence type="ECO:0000256" key="3">
    <source>
        <dbReference type="ARBA" id="ARBA00012664"/>
    </source>
</evidence>
<keyword evidence="9" id="KW-1185">Reference proteome</keyword>
<feature type="binding site" evidence="7">
    <location>
        <begin position="87"/>
        <end position="89"/>
    </location>
    <ligand>
        <name>5-amino-6-(D-ribitylamino)uracil</name>
        <dbReference type="ChEBI" id="CHEBI:15934"/>
    </ligand>
</feature>
<comment type="catalytic activity">
    <reaction evidence="6 7">
        <text>(2S)-2-hydroxy-3-oxobutyl phosphate + 5-amino-6-(D-ribitylamino)uracil = 6,7-dimethyl-8-(1-D-ribityl)lumazine + phosphate + 2 H2O + H(+)</text>
        <dbReference type="Rhea" id="RHEA:26152"/>
        <dbReference type="ChEBI" id="CHEBI:15377"/>
        <dbReference type="ChEBI" id="CHEBI:15378"/>
        <dbReference type="ChEBI" id="CHEBI:15934"/>
        <dbReference type="ChEBI" id="CHEBI:43474"/>
        <dbReference type="ChEBI" id="CHEBI:58201"/>
        <dbReference type="ChEBI" id="CHEBI:58830"/>
        <dbReference type="EC" id="2.5.1.78"/>
    </reaction>
</comment>
<dbReference type="GO" id="GO:0009349">
    <property type="term" value="C:riboflavin synthase complex"/>
    <property type="evidence" value="ECO:0007669"/>
    <property type="project" value="UniProtKB-UniRule"/>
</dbReference>
<name>A0A4V2KU23_9HYPH</name>
<dbReference type="HAMAP" id="MF_00178">
    <property type="entry name" value="Lumazine_synth"/>
    <property type="match status" value="1"/>
</dbReference>
<dbReference type="InterPro" id="IPR034964">
    <property type="entry name" value="LS"/>
</dbReference>
<dbReference type="PANTHER" id="PTHR21058:SF0">
    <property type="entry name" value="6,7-DIMETHYL-8-RIBITYLLUMAZINE SYNTHASE"/>
    <property type="match status" value="1"/>
</dbReference>
<dbReference type="Gene3D" id="3.40.50.960">
    <property type="entry name" value="Lumazine/riboflavin synthase"/>
    <property type="match status" value="1"/>
</dbReference>
<protein>
    <recommendedName>
        <fullName evidence="3 7">6,7-dimethyl-8-ribityllumazine synthase</fullName>
        <shortName evidence="7">DMRL synthase</shortName>
        <shortName evidence="7">LS</shortName>
        <shortName evidence="7">Lumazine synthase</shortName>
        <ecNumber evidence="3 7">2.5.1.78</ecNumber>
    </recommendedName>
</protein>
<dbReference type="InterPro" id="IPR002180">
    <property type="entry name" value="LS/RS"/>
</dbReference>
<feature type="binding site" evidence="7">
    <location>
        <begin position="58"/>
        <end position="60"/>
    </location>
    <ligand>
        <name>5-amino-6-(D-ribitylamino)uracil</name>
        <dbReference type="ChEBI" id="CHEBI:15934"/>
    </ligand>
</feature>
<evidence type="ECO:0000313" key="9">
    <source>
        <dbReference type="Proteomes" id="UP000292781"/>
    </source>
</evidence>
<keyword evidence="5 7" id="KW-0808">Transferase</keyword>
<gene>
    <name evidence="7" type="primary">ribH</name>
    <name evidence="8" type="ORF">EYW49_05535</name>
</gene>
<evidence type="ECO:0000313" key="8">
    <source>
        <dbReference type="EMBL" id="TBW39721.1"/>
    </source>
</evidence>
<accession>A0A4V2KU23</accession>
<comment type="pathway">
    <text evidence="1 7">Cofactor biosynthesis; riboflavin biosynthesis; riboflavin from 2-hydroxy-3-oxobutyl phosphate and 5-amino-6-(D-ribitylamino)uracil: step 1/2.</text>
</comment>
<dbReference type="GO" id="GO:0009231">
    <property type="term" value="P:riboflavin biosynthetic process"/>
    <property type="evidence" value="ECO:0007669"/>
    <property type="project" value="UniProtKB-UniRule"/>
</dbReference>
<dbReference type="Proteomes" id="UP000292781">
    <property type="component" value="Unassembled WGS sequence"/>
</dbReference>
<feature type="binding site" evidence="7">
    <location>
        <begin position="92"/>
        <end position="93"/>
    </location>
    <ligand>
        <name>(2S)-2-hydroxy-3-oxobutyl phosphate</name>
        <dbReference type="ChEBI" id="CHEBI:58830"/>
    </ligand>
</feature>
<dbReference type="SUPFAM" id="SSF52121">
    <property type="entry name" value="Lumazine synthase"/>
    <property type="match status" value="1"/>
</dbReference>
<dbReference type="NCBIfam" id="TIGR00114">
    <property type="entry name" value="lumazine-synth"/>
    <property type="match status" value="1"/>
</dbReference>
<keyword evidence="4 7" id="KW-0686">Riboflavin biosynthesis</keyword>
<sequence length="162" mass="17105">MSTQRHLADFDPSEVAGAKILIVETGFNAEIVAALREGALAVLATAAVTWDIVVVPGALEVPAAITYALRAEEKRGQHYDGYVVLGCVVRGATGHYDIVAGESSRALTDLTVAFRLALGNGILTVENDEQAWERADRTRLDKGGAAAAAALSMVALRRQFGL</sequence>
<evidence type="ECO:0000256" key="6">
    <source>
        <dbReference type="ARBA" id="ARBA00048785"/>
    </source>
</evidence>
<evidence type="ECO:0000256" key="4">
    <source>
        <dbReference type="ARBA" id="ARBA00022619"/>
    </source>
</evidence>
<dbReference type="RefSeq" id="WP_131307042.1">
    <property type="nucleotide sequence ID" value="NZ_SJFN01000006.1"/>
</dbReference>
<evidence type="ECO:0000256" key="7">
    <source>
        <dbReference type="HAMAP-Rule" id="MF_00178"/>
    </source>
</evidence>
<feature type="active site" description="Proton donor" evidence="7">
    <location>
        <position position="95"/>
    </location>
</feature>
<feature type="binding site" evidence="7">
    <location>
        <position position="134"/>
    </location>
    <ligand>
        <name>(2S)-2-hydroxy-3-oxobutyl phosphate</name>
        <dbReference type="ChEBI" id="CHEBI:58830"/>
    </ligand>
</feature>
<dbReference type="OrthoDB" id="9809709at2"/>
<feature type="binding site" evidence="7">
    <location>
        <position position="120"/>
    </location>
    <ligand>
        <name>5-amino-6-(D-ribitylamino)uracil</name>
        <dbReference type="ChEBI" id="CHEBI:15934"/>
    </ligand>
</feature>
<feature type="binding site" evidence="7">
    <location>
        <position position="27"/>
    </location>
    <ligand>
        <name>5-amino-6-(D-ribitylamino)uracil</name>
        <dbReference type="ChEBI" id="CHEBI:15934"/>
    </ligand>
</feature>
<comment type="function">
    <text evidence="7">Catalyzes the formation of 6,7-dimethyl-8-ribityllumazine by condensation of 5-amino-6-(D-ribitylamino)uracil with 3,4-dihydroxy-2-butanone 4-phosphate. This is the penultimate step in the biosynthesis of riboflavin.</text>
</comment>
<dbReference type="UniPathway" id="UPA00275">
    <property type="reaction ID" value="UER00404"/>
</dbReference>
<proteinExistence type="inferred from homology"/>
<dbReference type="GO" id="GO:0000906">
    <property type="term" value="F:6,7-dimethyl-8-ribityllumazine synthase activity"/>
    <property type="evidence" value="ECO:0007669"/>
    <property type="project" value="UniProtKB-UniRule"/>
</dbReference>
<comment type="caution">
    <text evidence="8">The sequence shown here is derived from an EMBL/GenBank/DDBJ whole genome shotgun (WGS) entry which is preliminary data.</text>
</comment>
<evidence type="ECO:0000256" key="1">
    <source>
        <dbReference type="ARBA" id="ARBA00004917"/>
    </source>
</evidence>
<reference evidence="8 9" key="1">
    <citation type="submission" date="2019-02" db="EMBL/GenBank/DDBJ databases">
        <title>Siculibacillus lacustris gen. nov., sp. nov., a new rosette-forming bacterium isolated from a freshwater crater lake (Lake St. Ana, Romania).</title>
        <authorList>
            <person name="Felfoldi T."/>
            <person name="Marton Z."/>
            <person name="Szabo A."/>
            <person name="Mentes A."/>
            <person name="Boka K."/>
            <person name="Marialigeti K."/>
            <person name="Mathe I."/>
            <person name="Koncz M."/>
            <person name="Schumann P."/>
            <person name="Toth E."/>
        </authorList>
    </citation>
    <scope>NUCLEOTIDE SEQUENCE [LARGE SCALE GENOMIC DNA]</scope>
    <source>
        <strain evidence="8 9">SA-279</strain>
    </source>
</reference>
<dbReference type="PANTHER" id="PTHR21058">
    <property type="entry name" value="6,7-DIMETHYL-8-RIBITYLLUMAZINE SYNTHASE DMRL SYNTHASE LUMAZINE SYNTHASE"/>
    <property type="match status" value="1"/>
</dbReference>
<dbReference type="GO" id="GO:0005829">
    <property type="term" value="C:cytosol"/>
    <property type="evidence" value="ECO:0007669"/>
    <property type="project" value="TreeGrafter"/>
</dbReference>
<evidence type="ECO:0000256" key="2">
    <source>
        <dbReference type="ARBA" id="ARBA00007424"/>
    </source>
</evidence>
<evidence type="ECO:0000256" key="5">
    <source>
        <dbReference type="ARBA" id="ARBA00022679"/>
    </source>
</evidence>
<dbReference type="EC" id="2.5.1.78" evidence="3 7"/>
<dbReference type="CDD" id="cd09209">
    <property type="entry name" value="Lumazine_synthase-I"/>
    <property type="match status" value="1"/>
</dbReference>